<sequence length="283" mass="29392">MAGTADTIPDLTNLDKAAQLAALRRSMAAIPGRRDHAPTDSDDSPAFAPSQPNAQAAATDGDERALSGPVRSRTLKNLPVPMPLSELLPRGALARGTALSITGAGSILVGLVATATVAGHHVALIGQPKFGLLAVHEHGGDLSKVALIDPGQADPLDAANICIDGIDLVISTVHGRDVPPTRARALLARNRTHAGIFAITDGRMPGLDLTISSRPVGYGGIEQGRGRIRSITLETTVHGRGITQRTGRYTLTAPMFGKHGLRWAPAVTDAVAEHGPHRLAVAQ</sequence>
<comment type="caution">
    <text evidence="2">The sequence shown here is derived from an EMBL/GenBank/DDBJ whole genome shotgun (WGS) entry which is preliminary data.</text>
</comment>
<feature type="region of interest" description="Disordered" evidence="1">
    <location>
        <begin position="25"/>
        <end position="77"/>
    </location>
</feature>
<accession>A0ABU4B4U5</accession>
<name>A0ABU4B4U5_9NOCA</name>
<gene>
    <name evidence="2" type="ORF">R3P95_23305</name>
</gene>
<dbReference type="EMBL" id="JAWLKE010000011">
    <property type="protein sequence ID" value="MDV6233494.1"/>
    <property type="molecule type" value="Genomic_DNA"/>
</dbReference>
<evidence type="ECO:0000313" key="2">
    <source>
        <dbReference type="EMBL" id="MDV6233494.1"/>
    </source>
</evidence>
<dbReference type="Proteomes" id="UP001185899">
    <property type="component" value="Unassembled WGS sequence"/>
</dbReference>
<reference evidence="2 3" key="1">
    <citation type="submission" date="2023-10" db="EMBL/GenBank/DDBJ databases">
        <title>Development of a sustainable strategy for remediation of hydrocarbon-contaminated territories based on the waste exchange concept.</title>
        <authorList>
            <person name="Krivoruchko A."/>
        </authorList>
    </citation>
    <scope>NUCLEOTIDE SEQUENCE [LARGE SCALE GENOMIC DNA]</scope>
    <source>
        <strain evidence="2 3">IEGM 1322</strain>
    </source>
</reference>
<proteinExistence type="predicted"/>
<dbReference type="RefSeq" id="WP_317549666.1">
    <property type="nucleotide sequence ID" value="NZ_JAWLKE010000011.1"/>
</dbReference>
<keyword evidence="3" id="KW-1185">Reference proteome</keyword>
<protein>
    <submittedName>
        <fullName evidence="2">Uncharacterized protein</fullName>
    </submittedName>
</protein>
<organism evidence="2 3">
    <name type="scientific">Rhodococcus cercidiphylli</name>
    <dbReference type="NCBI Taxonomy" id="489916"/>
    <lineage>
        <taxon>Bacteria</taxon>
        <taxon>Bacillati</taxon>
        <taxon>Actinomycetota</taxon>
        <taxon>Actinomycetes</taxon>
        <taxon>Mycobacteriales</taxon>
        <taxon>Nocardiaceae</taxon>
        <taxon>Rhodococcus</taxon>
    </lineage>
</organism>
<evidence type="ECO:0000313" key="3">
    <source>
        <dbReference type="Proteomes" id="UP001185899"/>
    </source>
</evidence>
<evidence type="ECO:0000256" key="1">
    <source>
        <dbReference type="SAM" id="MobiDB-lite"/>
    </source>
</evidence>